<evidence type="ECO:0000256" key="9">
    <source>
        <dbReference type="SAM" id="Coils"/>
    </source>
</evidence>
<dbReference type="SUPFAM" id="SSF47336">
    <property type="entry name" value="ACP-like"/>
    <property type="match status" value="5"/>
</dbReference>
<dbReference type="CDD" id="cd19531">
    <property type="entry name" value="LCL_NRPS-like"/>
    <property type="match status" value="2"/>
</dbReference>
<dbReference type="PROSITE" id="PS00012">
    <property type="entry name" value="PHOSPHOPANTETHEINE"/>
    <property type="match status" value="5"/>
</dbReference>
<keyword evidence="12" id="KW-1185">Reference proteome</keyword>
<evidence type="ECO:0000256" key="6">
    <source>
        <dbReference type="ARBA" id="ARBA00022737"/>
    </source>
</evidence>
<keyword evidence="5" id="KW-0436">Ligase</keyword>
<dbReference type="PROSITE" id="PS00455">
    <property type="entry name" value="AMP_BINDING"/>
    <property type="match status" value="5"/>
</dbReference>
<dbReference type="CDD" id="cd12117">
    <property type="entry name" value="A_NRPS_Srf_like"/>
    <property type="match status" value="1"/>
</dbReference>
<dbReference type="NCBIfam" id="NF004282">
    <property type="entry name" value="PRK05691.1"/>
    <property type="match status" value="6"/>
</dbReference>
<proteinExistence type="inferred from homology"/>
<dbReference type="Pfam" id="PF00550">
    <property type="entry name" value="PP-binding"/>
    <property type="match status" value="5"/>
</dbReference>
<dbReference type="NCBIfam" id="NF003417">
    <property type="entry name" value="PRK04813.1"/>
    <property type="match status" value="5"/>
</dbReference>
<evidence type="ECO:0000313" key="12">
    <source>
        <dbReference type="Proteomes" id="UP001589776"/>
    </source>
</evidence>
<feature type="domain" description="Carrier" evidence="10">
    <location>
        <begin position="6383"/>
        <end position="6458"/>
    </location>
</feature>
<dbReference type="RefSeq" id="WP_377467460.1">
    <property type="nucleotide sequence ID" value="NZ_JBHLWN010000002.1"/>
</dbReference>
<name>A0ABV6DE17_9BACL</name>
<dbReference type="Pfam" id="PF13193">
    <property type="entry name" value="AMP-binding_C"/>
    <property type="match status" value="5"/>
</dbReference>
<evidence type="ECO:0000256" key="8">
    <source>
        <dbReference type="ARBA" id="ARBA00023268"/>
    </source>
</evidence>
<evidence type="ECO:0000256" key="3">
    <source>
        <dbReference type="ARBA" id="ARBA00022450"/>
    </source>
</evidence>
<dbReference type="InterPro" id="IPR001242">
    <property type="entry name" value="Condensation_dom"/>
</dbReference>
<dbReference type="SUPFAM" id="SSF52777">
    <property type="entry name" value="CoA-dependent acyltransferases"/>
    <property type="match status" value="17"/>
</dbReference>
<dbReference type="InterPro" id="IPR010071">
    <property type="entry name" value="AA_adenyl_dom"/>
</dbReference>
<feature type="domain" description="Carrier" evidence="10">
    <location>
        <begin position="1815"/>
        <end position="1889"/>
    </location>
</feature>
<evidence type="ECO:0000313" key="11">
    <source>
        <dbReference type="EMBL" id="MFC0210898.1"/>
    </source>
</evidence>
<feature type="domain" description="Carrier" evidence="10">
    <location>
        <begin position="3341"/>
        <end position="3415"/>
    </location>
</feature>
<dbReference type="InterPro" id="IPR036736">
    <property type="entry name" value="ACP-like_sf"/>
</dbReference>
<dbReference type="InterPro" id="IPR025110">
    <property type="entry name" value="AMP-bd_C"/>
</dbReference>
<reference evidence="11 12" key="1">
    <citation type="submission" date="2024-09" db="EMBL/GenBank/DDBJ databases">
        <authorList>
            <person name="Sun Q."/>
            <person name="Mori K."/>
        </authorList>
    </citation>
    <scope>NUCLEOTIDE SEQUENCE [LARGE SCALE GENOMIC DNA]</scope>
    <source>
        <strain evidence="11 12">CCM 7759</strain>
    </source>
</reference>
<keyword evidence="4" id="KW-0597">Phosphoprotein</keyword>
<dbReference type="Pfam" id="PF00501">
    <property type="entry name" value="AMP-binding"/>
    <property type="match status" value="5"/>
</dbReference>
<keyword evidence="8" id="KW-0511">Multifunctional enzyme</keyword>
<gene>
    <name evidence="11" type="ORF">ACFFK0_00285</name>
</gene>
<dbReference type="Proteomes" id="UP001589776">
    <property type="component" value="Unassembled WGS sequence"/>
</dbReference>
<dbReference type="CDD" id="cd19543">
    <property type="entry name" value="DCL_NRPS"/>
    <property type="match status" value="3"/>
</dbReference>
<comment type="similarity">
    <text evidence="2">Belongs to the ATP-dependent AMP-binding enzyme family.</text>
</comment>
<accession>A0ABV6DE17</accession>
<keyword evidence="6" id="KW-0677">Repeat</keyword>
<dbReference type="PANTHER" id="PTHR45527">
    <property type="entry name" value="NONRIBOSOMAL PEPTIDE SYNTHETASE"/>
    <property type="match status" value="1"/>
</dbReference>
<dbReference type="PANTHER" id="PTHR45527:SF14">
    <property type="entry name" value="PLIPASTATIN SYNTHASE SUBUNIT B"/>
    <property type="match status" value="1"/>
</dbReference>
<dbReference type="InterPro" id="IPR000873">
    <property type="entry name" value="AMP-dep_synth/lig_dom"/>
</dbReference>
<dbReference type="PROSITE" id="PS50075">
    <property type="entry name" value="CARRIER"/>
    <property type="match status" value="5"/>
</dbReference>
<evidence type="ECO:0000256" key="1">
    <source>
        <dbReference type="ARBA" id="ARBA00001957"/>
    </source>
</evidence>
<organism evidence="11 12">
    <name type="scientific">Paenibacillus chartarius</name>
    <dbReference type="NCBI Taxonomy" id="747481"/>
    <lineage>
        <taxon>Bacteria</taxon>
        <taxon>Bacillati</taxon>
        <taxon>Bacillota</taxon>
        <taxon>Bacilli</taxon>
        <taxon>Bacillales</taxon>
        <taxon>Paenibacillaceae</taxon>
        <taxon>Paenibacillus</taxon>
    </lineage>
</organism>
<evidence type="ECO:0000256" key="4">
    <source>
        <dbReference type="ARBA" id="ARBA00022553"/>
    </source>
</evidence>
<dbReference type="SMART" id="SM00823">
    <property type="entry name" value="PKS_PP"/>
    <property type="match status" value="5"/>
</dbReference>
<feature type="domain" description="Carrier" evidence="10">
    <location>
        <begin position="4862"/>
        <end position="4936"/>
    </location>
</feature>
<dbReference type="NCBIfam" id="TIGR01720">
    <property type="entry name" value="NRPS-para261"/>
    <property type="match status" value="3"/>
</dbReference>
<dbReference type="Pfam" id="PF00668">
    <property type="entry name" value="Condensation"/>
    <property type="match status" value="9"/>
</dbReference>
<protein>
    <submittedName>
        <fullName evidence="11">Non-ribosomal peptide synthase/polyketide synthase</fullName>
    </submittedName>
</protein>
<dbReference type="Gene3D" id="3.30.559.30">
    <property type="entry name" value="Nonribosomal peptide synthetase, condensation domain"/>
    <property type="match status" value="9"/>
</dbReference>
<keyword evidence="9" id="KW-0175">Coiled coil</keyword>
<dbReference type="InterPro" id="IPR020845">
    <property type="entry name" value="AMP-binding_CS"/>
</dbReference>
<dbReference type="InterPro" id="IPR009081">
    <property type="entry name" value="PP-bd_ACP"/>
</dbReference>
<dbReference type="InterPro" id="IPR045851">
    <property type="entry name" value="AMP-bd_C_sf"/>
</dbReference>
<dbReference type="Gene3D" id="3.40.50.980">
    <property type="match status" value="10"/>
</dbReference>
<dbReference type="SUPFAM" id="SSF56801">
    <property type="entry name" value="Acetyl-CoA synthetase-like"/>
    <property type="match status" value="5"/>
</dbReference>
<dbReference type="NCBIfam" id="TIGR01733">
    <property type="entry name" value="AA-adenyl-dom"/>
    <property type="match status" value="5"/>
</dbReference>
<sequence>MKKTRAFWSHRFTQDDTIICLPYTRASKSGAMHRNINSVRYPFPSRTAERMLAIANGSDIGLFSILLAGVECLLHHYTFEENIIVATPAVGVPNAALVNPLILIKNQISGASSFRTVLTQLNASVRESVEHQNIPFQTMAGQLSVEYDTAGLPMIHTMVSLNSLHSEQVSDQAATGLRFHFELQGGSILLDVQYDANRYEREYISRMAEHVDRLFAEVLFQPDLEIRRIDILSEAERHQLLVEFNQTEADYPQHVTIHQWFEAQVERTPDRVAAVYEDECLTYRALNERANRLARTLRAAGVQADQLVGMMTGRSLEMIVGMLGILKAGGAYVPIDPEYPQERIHFMLDDSGARVLLTQRRLQDRVSYDGTIVVLDQEEAYHPDGSNLEPVSEAHHLAYVIYTSGTTGKPKGVMIEHRSVVNLTLSLFGIIYEGREHYRNMAQLAPYVFDMSVKPIYGSLLMGRTLHIVPEETRLDGQKLIAYFEKHDIDIADGTPTYLSLLLQTAEAMNRRIGVKHFVIGGEPLPTRTVLEMAKYGRDGIQVTNVYGPTECCVDSTIYRGEVKEGDERANVPIGEPLPNQTIAILNAEMKLVPIGTIGEIYISGAGVARGYLNRPELTAEKFIPNPYRPGERMYRTGDLGRWLPDGNIEYIGRADDQVKIRGYRIETGEIESRLNACEGVGEAKIIVREDESGQKLLCAYFTAGKPLEAAELRAALSKDLPGYMIPSYFVQLERLPLTTNGKIDRKALPAPEGGLQTGTEYVEPRTPLEVELAQIWQDVLKLRKIGVKDNFFELGGHSLRATALVSKIYKQLNCNVPLRDVFQHPTVEQLAKVIEGAERTAYTAIPVIEERNVYPVSSAQKRLYILSQLEGAELSYNMPRAIAMDGPVDKKRLEEALRRLIVRHETLRTGIELENGMPVQRIYRDADVSVEYLQAEQEEADALIRAFVRPFDLAKPPLLRVGLIELERERHILLLDMHHMISDAVSMGILIQEFVELYAGHELQPLRIQYKDYAAWQQSEVHTERMQRQESFWLDVFRGEIPVLDMPTDYVRPAVQSYEGALYEFAVGTAQMEGLRKIASQTGATLYMVLLAAYTVLLHKYTGQTDIVVGTPIAGRTHADLEAMIGMFVGTLAIRSFPSGEKTFADYVREMKEAVLKAYENQEYPFEELVDKLNLKRDLSRNPLFDTMFALQNVEQVHLSMDGLQLKPYTGGHTAAKFDLTLNAMEQTDGTLSCSMEYAVALYEPDTVARLAKHYTRLIEALADDPEAALASLEIVTEEEKTELLGESAAAPEADTGEDEERTIPQLFEAQAERTPEHTAVVFENSRLTYRELNERANRLARTLRAAGVEADQLVGIMAERSLEMIVGILAIMKAGGAYVPIDPDYPQERIRYLLDDSGAQLLLLQSGLRDRIAFTGKVVELDAAAAYHEDGSNLEPACGPDHLAYVIYTSGTTGNPKGVMIEHRQVAAMAKAWKHEYRLHEAGFRLLQWASFSFDVFTGDLVRALLHGGELILCPAHARLDPARIYELIAEHQVNMFESTPALVIPLMDYVYENKLNIESLQTLIVGSDRFPPEAFQTLFSRFGAEMHILNSYGVTEACIDSSYFEQADVRSRSYAGLPSLPVGKPLPGVRMYILNEHGGLQPIGVPGELFIGGAGVGRGYLNRPELTAEKFVDNPFVPGGRMYRTGDLARRLTDGNIEYIGRIDHQVKIRGHRIELGEVEAQLLKAAFVQEAVAVAWEDEAGQKQLCAYYVADKPLAVSELRKVLGEALPAYMVPSYFVQLERMPLTPNGKLDRKALPAPEGGVQTGAAYVAPRTPAEQALVAVWQAVLGTKAIGVLDNFFELGGDSIKSIQVASRLHQTGYKLEIKHLFKYPTVAELGPFVQPVARRADQGEAKGEALLTPIQRWFFEQSFDEPHHYNQSVMLYRPEGYDEAALRQAVRRLAEHHDALRLVFRKTETGFAAYNRGIAEGELYSLDVLDFRGMADCAQAIEAKANELQRGMDLQEGPLLKLGLFRCADGDHLLIVIHHLAVDGVSWRILFEDLAAGYEQALGGRDIRLPDKTDSYRLWAEQLAAYADSPAMELERAYWERIAQAEFKPLPRDYVQERASMQDSEAVTVQWTREETERLLGRAHKAYGTDMNDLLLTSLGMAVHGWTGMEQVAVSLEGHGREPIGTDIDVTRTVGWFTCEYPVVLEMKADQELTYRIKNVKESLRQIPNKGIGYGILKYMSSQGDGVTSLHQAPAPEISFNYLGQFDQDLQSSALQLSPYSGGQAVSGRHKRSFALDITGMIAGGQLTLTLGYSGGMYRKETMERLAGLFQTSLRQVIGHCAAKERTELTPSDVLFKGLTMEELERLQTQTAHVGEIENVYMLTPMQKGMLFHSLMDAQSGAYFEQTAFTLHGRLDVEAFKLSLDALAQRHAVLRTNFYNGWRDEPLQVVFRNKRIGFHYEDLRGLDEERRAAQVETLQNEDQARGFDLAHDALMRLAIVRTGDEAYRFLWSFHHILMDGWCLSLVAKDVFEAYFAIVRHRQPELAAANPYSRYIEWLERQDRAAASGYWSAYLAGYEHEAVLPQAKTRDSAEPYMLEKVDGFFDEKLTRAIHHVAKSHQVTVNTLMQTAWGILLQKYNGTQDAVFGSVVSGRPAEIPGIETMIGLFINTIPVRIRCEGGESVADIMRNVQEQALASQVYETYPLYEIQSLNGRKQDLFNHIVVFENYPVERQIEQIGSGEPAGFDFTDFQSVDLTTYDFNLVVVPGSEIGIHLEYNACVYDRPGMEQIRGHLFRIVEQIAANPDIRVSELELVTAEEKAELLGASAAALEADDTGGKTIPQLFEAQAERTPEHTAAICEDSRLTYRELNERANRLARTLRAAGAEADQLVGIMAERSLDMIVGILAIMKAGGAYVPIDPEYPQERIRYMLDDSGAQLLLLQSGLRERAPFAGTVVELDDAAAYHEDGSNLEPAAGPEHLAYVIYTSGTTGNPKGVMIEHRQVAAMARAWKHEYRLHEAGIRILQWASFSFDVFTGDFVRALLHGGELILCPGHARLDPARIYELIAEHQVNMFESTPSLVIPLMDYVYENGLNIDSLQTLIVGSDRFPPESFRTLASRFGTQMRILNSYGVTEACIDSSYFEQTQPDQDMNGLVSLPIGKPLPGVNVYILNEHGVLQPAGIPGELMIGGAGVGRGYLNRPELTAEKFADNPFVPGGRMYRTGDLARRLPDGNIEYIGRIDHQVKIRGNRVELGEVEAQILKAEFVQEAVVVAREDEAGQKQLCAYFVAEKPLAVSELRSALAEALPAYMVPSYFVQLERMPLTPNGKLDRKALPAPEGSVQTGAAYIAPRTPVEKALVAVWQAVLGTKAIGVLDNFFELGGDSIKSIQVASRLQQAGYKLEIKHLFKYPTVAELSPYVQPVARRADQGEAKGEALLTPIQRWFFGQSFDEPHHYNQSVMLYRPEGYDEAALRQAVRKLAEHHDALRLVFRRTESGYTAYNRGIAEGELYSLDVLDFRGMADCAQAIEAKANELQRCIDLQTGPLLKLGLFRCTDGDHLLIVVHHLAVDGVSWRILFEDLAAGYEQALRGQVIRLPEKTDSYRLWAEQLAAYAGSPAMESERAYWERIAQAASRPLPRDFAQERALMQDSEAVTVQWTQAETELLLKQAHRAYGTDMNDLLLTALGMAVHEWTGLEQVAVTLEGHGREPIGADIDITRTVGWFTCEYPVVLEMEADKGLPYRIKRVKMSLRNIPNKGIGYGILKYMSPQADGAAFLRQAPAPDISFNYLGQFDQDLQSNDLQLSTYSCGAEVSGGMTRSHALDVNGMIAGGQLTLTLSYSGKMYRKETMERLAEKLRISLREVIAHCTAKERTELTPSDILFKGLTIEELERIADQTSHIGEIENVYMLTPMQKGMLFHSLMDAQSGAYFEQTAFTLKGRLDVEAFKKSLDDLAERQAVLRTNFYSGWQDEPIQIVFRNRKAGFAYEDLRELDLDAERLEAYVEAMENEDRAIGFDLAEDALMRVSIWRTGDETYRFLWSFHHILMDGWCMSLITKEVFESYFAYVRGSRPPLAAAYPYSRYIEWLERQDREAASSYWSGYLAGYEHQTELPQTKAQHKPAAYVFEKMGCSLGQMLTRSIHQAAKRYQVTLNTLIQTVWGILLQKYNGTQDAVFGSVVSGRPAEIPGIENMVGLFINTIPVRVRCESGATFADVMQAVQEQALSSQLYETFPLYEIQALSQQKMSLINHIVVFENYPVERQIEQIGGGGAADFDIVDVRSAEQTNYDFNLVVMPGDNIEIHFEYNAHAYDPSELAQIQGHLVRIIEQIAENPQIRVNELELLTADEQSQLLDEWGAASSDYPREMTIPELFEEQAMKVPEQTALVFEGSRMTYRELNERANRLAHTLRAEGVQAEQPVGLMAERSMEMIVGILAILKAGGAYVPIDPEYPQERIRYMLDDSGTTLLLLQSGLRERAAGESYAGRIMVLDDPAAYGKDASNPERAGGPDNLAYVMYTSGTTGKPKGNLTTHRNIVRVVRGTNYIDITERDTLLQLSSYAFDGSTFDIFGALLNGARLVLSSKQNVLDMEALAAMIAREHITVMFITTALFNVLVDINIDCLRHVRKVLFGGERISVEHARRALHELGRGKLTHVYGPTESTVFATYYEIDEIAAAAANVPIGRPISNTSVYIVGADNQLQPIGAAGELCVAGDGLARGYLNRPELTAEKFADNPFAPGERMYRTGDLARWLPDGNIEYIGRIDQQVKIRGFRIELGEIEAQLAKLAVVREAVVIARDNEAGQKQLCAYFVADKPLTVSELRSELEQQLPAYMLPSYFVQLEHMPLTPNGKVDRKALPAPEESLHTGKPYVEPRTAVEQALVSVWQTVLGVKAIGISDNFFELGGDSIKSIQVSSRLHQAGYKLEIKHLFQYPTVAALSPFVQPVGRSADQGEVTGESKLTPIVRWFFENSFADLHHFNQAVTLYREDGYDEAALRQAMRAIAEHHDALRLVFRQSDREVTAYNRGISEGELYSMETIDFRGVADCAQAIEAKANELQRSIDLQEGPLLKLGLFRCDDGDHLLIVVHHLAIDGVSWRILFEDISAAYEQALQGADIRLPAKTDSFRTWAERLSAYAVSPAMEAERTYWEQLAAADCEPLPRDFAQEHALMRDSEAITVQWTQEETELLLKQAHRAYNTEVNDLLLTALGLAIHRWTGLQRVAVELEGHGREPIIPDVDITRTVGWFTSQYPVVLEMDAGKPLAYRIKSVKEGLRRIPNKGIGYGILKYMSVHPDDKRARAFAAKPDISFNYLGQFDQDLHNNALQVSPYPSGRSVSDSLARTHALDVSGMIAGGKLALTLDYSGMQYRRETMERLAGLLGESLKEVLAHCAAKERVELTPSDVLFKGLSIEDLERIAEHTGHIGEIENVYPLTPMQKGMLFHSLMEPQSAAYFEQASFTLQGSLDVRAFAQSLEQLVERHAVLRTNFYSGWNTEPLQVVYRSKAGGFYYEDIRGMDADRRDAYVAAMGKQDKARGFDLAQDALIRVSIVRTDTDTYRFLWSFHHILMDGWCLSLVAKEVFETYFAIVQRRQPEIDAVWPYSQYLEWLERQDREAAANYWRGYLAGYEHQTVLPLANTAGNSAEYAGEKLEFSLGGQLTRALEQAAKRQQVTMNSLMQTVWGILLHKYNGTSDVVFGSVVSGRPAEIPGIESMIGLFINTIPVRVRCKAEDTFAEAMRRVQEQALASQAYDTYPLYEIQALTEQKQGLVGHILVFENYPVEQQMQQLGSRDPAGFDIADVEMADQTNYDFNVIVVPGEELEIQLEYNANVYDKAGMERIRGHLVRIMEQIAENADIRVSELELLTADEREQITELFNGTDADYPREMTIHQLFEEQAERTPNQAAVEYEGRVLTYRELNERANRLTHTLRAEGVQSEQLVGIMAERSIEMVVGILAILKAGGAYVPIDPEYPQERIRFMLDDSGAKLLLVQRHLRDSVTFAGAVIELDNEASYGGEAVNLAPASGPKDLAYVIYTSGTTGKPKGTLIEHKNVVRLLFNDKNLFDFCASDTWTLFHSFCFDFSVWEMYGALLYGGKLVIVPSLTAKSPKQFLKLLHERQVTILNQTPTYFYQLLQEALSAGEAAQLSLRKVIFGGEALSPYLLKDWKAVYPDVQLINMYGITETTVHVTYKEITEAEIEQAKSNIGKPIPTLRTYILDEQRRPVPVGVAGELYVAGDGLARGYLNRPDLTAEKFVDNPFAPGERMYRAGDLARWLPDGSMEYLGRIDHQVKIRGYRIELGEIEAQLAKAAAVQEAIVIAREDGAGQKQLAAYFVAEQPLSVSGLRSELSQVMPAYMLPTYFVQLERMPLTSNGKVDRKALPAPEESVQTGADYTAPRTPTEAQLVRIWQQVLGVRTIGVKDNFFDLGGHSLRATTLVTLIHKELNRSVPLRDVFESPTIEQLAQKLEAMEQSSYSAIPPAEVKDFYPVSSAQKRLYLLHQMEDAELSYNMPGAMTLDGPLDLERFEAAFRQLIARHETLRTGFETVHGEPVQRVHAETPFNVEYSRANGDDADDIIRRFVRAFELDKPPLLRVGLIELEANRRILLFDMHHIISDGVSMGILVEEFVRSYKGEELPPLRLQYKDYAAWQQSERESERLKRQEAYWLEAFSGELPVLQLPTSFERPAVQSHHGDKVDFAIDANVCEGLRRLTADTGTTMYMVILAAYTVLLHKYSGQTDIIVGTPIAGRTHADLEPLIGMFVNTLAIRNYPAGEKTFLSFLEEVRQTTLKAYEHQDYPFEELVGKLQLARDASRNPLFDTMFVLQNTEMPEIGVDSLHGTPYEQKHTIAKFDLTLEIALEDDGIRGHFEYCTKLFTRSLVEQLTDDFQLLLSQISERPELRLLDMQVAENSVSDEDASEDIEFIF</sequence>
<dbReference type="CDD" id="cd19534">
    <property type="entry name" value="E_NRPS"/>
    <property type="match status" value="3"/>
</dbReference>
<comment type="cofactor">
    <cofactor evidence="1">
        <name>pantetheine 4'-phosphate</name>
        <dbReference type="ChEBI" id="CHEBI:47942"/>
    </cofactor>
</comment>
<evidence type="ECO:0000256" key="2">
    <source>
        <dbReference type="ARBA" id="ARBA00006432"/>
    </source>
</evidence>
<evidence type="ECO:0000256" key="7">
    <source>
        <dbReference type="ARBA" id="ARBA00023194"/>
    </source>
</evidence>
<evidence type="ECO:0000259" key="10">
    <source>
        <dbReference type="PROSITE" id="PS50075"/>
    </source>
</evidence>
<feature type="domain" description="Carrier" evidence="10">
    <location>
        <begin position="764"/>
        <end position="839"/>
    </location>
</feature>
<dbReference type="InterPro" id="IPR006162">
    <property type="entry name" value="Ppantetheine_attach_site"/>
</dbReference>
<dbReference type="EMBL" id="JBHLWN010000002">
    <property type="protein sequence ID" value="MFC0210898.1"/>
    <property type="molecule type" value="Genomic_DNA"/>
</dbReference>
<dbReference type="Gene3D" id="3.30.300.30">
    <property type="match status" value="5"/>
</dbReference>
<keyword evidence="3" id="KW-0596">Phosphopantetheine</keyword>
<comment type="caution">
    <text evidence="11">The sequence shown here is derived from an EMBL/GenBank/DDBJ whole genome shotgun (WGS) entry which is preliminary data.</text>
</comment>
<feature type="coiled-coil region" evidence="9">
    <location>
        <begin position="2851"/>
        <end position="2878"/>
    </location>
</feature>
<keyword evidence="7" id="KW-0045">Antibiotic biosynthesis</keyword>
<dbReference type="Gene3D" id="1.10.1200.10">
    <property type="entry name" value="ACP-like"/>
    <property type="match status" value="5"/>
</dbReference>
<dbReference type="InterPro" id="IPR010060">
    <property type="entry name" value="NRPS_synth"/>
</dbReference>
<dbReference type="Gene3D" id="3.30.559.10">
    <property type="entry name" value="Chloramphenicol acetyltransferase-like domain"/>
    <property type="match status" value="8"/>
</dbReference>
<dbReference type="Gene3D" id="2.30.38.10">
    <property type="entry name" value="Luciferase, Domain 3"/>
    <property type="match status" value="5"/>
</dbReference>
<evidence type="ECO:0000256" key="5">
    <source>
        <dbReference type="ARBA" id="ARBA00022598"/>
    </source>
</evidence>
<dbReference type="InterPro" id="IPR023213">
    <property type="entry name" value="CAT-like_dom_sf"/>
</dbReference>
<dbReference type="InterPro" id="IPR020806">
    <property type="entry name" value="PKS_PP-bd"/>
</dbReference>